<dbReference type="Pfam" id="PF07660">
    <property type="entry name" value="STN"/>
    <property type="match status" value="1"/>
</dbReference>
<dbReference type="EMBL" id="JAQQLI010000073">
    <property type="protein sequence ID" value="MDC7789444.1"/>
    <property type="molecule type" value="Genomic_DNA"/>
</dbReference>
<keyword evidence="7" id="KW-1185">Reference proteome</keyword>
<reference evidence="6" key="2">
    <citation type="submission" date="2023-02" db="EMBL/GenBank/DDBJ databases">
        <authorList>
            <person name="Rayyan A."/>
            <person name="Meyer T."/>
            <person name="Kyndt J.A."/>
        </authorList>
    </citation>
    <scope>NUCLEOTIDE SEQUENCE</scope>
    <source>
        <strain evidence="6">DSM 9987</strain>
    </source>
</reference>
<accession>A0ABT5JIB7</accession>
<keyword evidence="1" id="KW-0813">Transport</keyword>
<evidence type="ECO:0000256" key="3">
    <source>
        <dbReference type="ARBA" id="ARBA00023237"/>
    </source>
</evidence>
<evidence type="ECO:0000259" key="5">
    <source>
        <dbReference type="SMART" id="SM00965"/>
    </source>
</evidence>
<evidence type="ECO:0000256" key="4">
    <source>
        <dbReference type="SAM" id="SignalP"/>
    </source>
</evidence>
<proteinExistence type="predicted"/>
<dbReference type="SUPFAM" id="SSF74653">
    <property type="entry name" value="TolA/TonB C-terminal domain"/>
    <property type="match status" value="1"/>
</dbReference>
<dbReference type="Proteomes" id="UP001165652">
    <property type="component" value="Unassembled WGS sequence"/>
</dbReference>
<dbReference type="InterPro" id="IPR011662">
    <property type="entry name" value="Secretin/TonB_short_N"/>
</dbReference>
<evidence type="ECO:0000256" key="1">
    <source>
        <dbReference type="ARBA" id="ARBA00022448"/>
    </source>
</evidence>
<reference evidence="6" key="1">
    <citation type="journal article" date="2023" name="Microbiol Resour">
        <title>Genome Sequences of Rhodoplanes serenus and Two Thermotolerant Strains, Rhodoplanes tepidamans and 'Rhodoplanes cryptolactis,' Further Refine the Genus.</title>
        <authorList>
            <person name="Rayyan A.A."/>
            <person name="Kyndt J.A."/>
        </authorList>
    </citation>
    <scope>NUCLEOTIDE SEQUENCE</scope>
    <source>
        <strain evidence="6">DSM 9987</strain>
    </source>
</reference>
<keyword evidence="2" id="KW-0472">Membrane</keyword>
<feature type="chain" id="PRO_5045564428" evidence="4">
    <location>
        <begin position="31"/>
        <end position="248"/>
    </location>
</feature>
<protein>
    <submittedName>
        <fullName evidence="6">STN domain-containing protein</fullName>
    </submittedName>
</protein>
<dbReference type="SMART" id="SM00965">
    <property type="entry name" value="STN"/>
    <property type="match status" value="1"/>
</dbReference>
<dbReference type="RefSeq" id="WP_272780269.1">
    <property type="nucleotide sequence ID" value="NZ_JAQQLI010000073.1"/>
</dbReference>
<evidence type="ECO:0000256" key="2">
    <source>
        <dbReference type="ARBA" id="ARBA00023136"/>
    </source>
</evidence>
<sequence>MRSRLSSKLRRIVLPWLSVGLVSVICSGTAAEPGERAAEQGRGLRPADETGAPAIAFEIADQPLGTALDRYGDISGREVLYAAALAEGRRSLGVHGVMSAEQALRRLLDGTGLTARFLPDGSFVLVPEAPQSPAAWSGSSPAERQYYGRLQDRLHKALCAAADTEPGWHRIAALLWVGPSGAVQRHERLSSLGSPALDRSVDRVLRTLDVGTGPPPGFAQPVLVMALPRAPGMTMVCDPPARAGGRAP</sequence>
<gene>
    <name evidence="6" type="ORF">PQJ73_27505</name>
</gene>
<name>A0ABT5JIB7_RHOTP</name>
<dbReference type="Gene3D" id="3.55.50.30">
    <property type="match status" value="1"/>
</dbReference>
<evidence type="ECO:0000313" key="7">
    <source>
        <dbReference type="Proteomes" id="UP001165652"/>
    </source>
</evidence>
<feature type="signal peptide" evidence="4">
    <location>
        <begin position="1"/>
        <end position="30"/>
    </location>
</feature>
<feature type="domain" description="Secretin/TonB short N-terminal" evidence="5">
    <location>
        <begin position="77"/>
        <end position="128"/>
    </location>
</feature>
<keyword evidence="3" id="KW-0998">Cell outer membrane</keyword>
<evidence type="ECO:0000313" key="6">
    <source>
        <dbReference type="EMBL" id="MDC7789444.1"/>
    </source>
</evidence>
<comment type="caution">
    <text evidence="6">The sequence shown here is derived from an EMBL/GenBank/DDBJ whole genome shotgun (WGS) entry which is preliminary data.</text>
</comment>
<organism evidence="6 7">
    <name type="scientific">Rhodoplanes tepidamans</name>
    <name type="common">Rhodoplanes cryptolactis</name>
    <dbReference type="NCBI Taxonomy" id="200616"/>
    <lineage>
        <taxon>Bacteria</taxon>
        <taxon>Pseudomonadati</taxon>
        <taxon>Pseudomonadota</taxon>
        <taxon>Alphaproteobacteria</taxon>
        <taxon>Hyphomicrobiales</taxon>
        <taxon>Nitrobacteraceae</taxon>
        <taxon>Rhodoplanes</taxon>
    </lineage>
</organism>
<keyword evidence="4" id="KW-0732">Signal</keyword>